<dbReference type="GO" id="GO:0003676">
    <property type="term" value="F:nucleic acid binding"/>
    <property type="evidence" value="ECO:0007669"/>
    <property type="project" value="InterPro"/>
</dbReference>
<feature type="binding site" evidence="7">
    <location>
        <begin position="575"/>
        <end position="578"/>
    </location>
    <ligand>
        <name>ATP</name>
        <dbReference type="ChEBI" id="CHEBI:30616"/>
    </ligand>
</feature>
<dbReference type="InterPro" id="IPR004365">
    <property type="entry name" value="NA-bd_OB_tRNA"/>
</dbReference>
<dbReference type="InterPro" id="IPR004364">
    <property type="entry name" value="Aa-tRNA-synt_II"/>
</dbReference>
<dbReference type="PANTHER" id="PTHR22594:SF5">
    <property type="entry name" value="ASPARTATE--TRNA LIGASE, MITOCHONDRIAL"/>
    <property type="match status" value="1"/>
</dbReference>
<dbReference type="InterPro" id="IPR047090">
    <property type="entry name" value="AspRS_core"/>
</dbReference>
<dbReference type="Pfam" id="PF01336">
    <property type="entry name" value="tRNA_anti-codon"/>
    <property type="match status" value="1"/>
</dbReference>
<dbReference type="SUPFAM" id="SSF55261">
    <property type="entry name" value="GAD domain-like"/>
    <property type="match status" value="1"/>
</dbReference>
<keyword evidence="5 7" id="KW-0648">Protein biosynthesis</keyword>
<gene>
    <name evidence="7" type="primary">aspS</name>
    <name evidence="9" type="ORF">AVDCRST_MAG68-4800</name>
</gene>
<keyword evidence="6 7" id="KW-0030">Aminoacyl-tRNA synthetase</keyword>
<dbReference type="GO" id="GO:0005737">
    <property type="term" value="C:cytoplasm"/>
    <property type="evidence" value="ECO:0007669"/>
    <property type="project" value="UniProtKB-SubCell"/>
</dbReference>
<feature type="binding site" evidence="7">
    <location>
        <position position="530"/>
    </location>
    <ligand>
        <name>L-aspartate</name>
        <dbReference type="ChEBI" id="CHEBI:29991"/>
    </ligand>
</feature>
<dbReference type="InterPro" id="IPR004115">
    <property type="entry name" value="GAD-like_sf"/>
</dbReference>
<comment type="caution">
    <text evidence="7">Lacks conserved residue(s) required for the propagation of feature annotation.</text>
</comment>
<dbReference type="EMBL" id="CADCTW010000203">
    <property type="protein sequence ID" value="CAA9361143.1"/>
    <property type="molecule type" value="Genomic_DNA"/>
</dbReference>
<comment type="catalytic activity">
    <reaction evidence="7">
        <text>tRNA(Asx) + L-aspartate + ATP = L-aspartyl-tRNA(Asx) + AMP + diphosphate</text>
        <dbReference type="Rhea" id="RHEA:18349"/>
        <dbReference type="Rhea" id="RHEA-COMP:9710"/>
        <dbReference type="Rhea" id="RHEA-COMP:9711"/>
        <dbReference type="ChEBI" id="CHEBI:29991"/>
        <dbReference type="ChEBI" id="CHEBI:30616"/>
        <dbReference type="ChEBI" id="CHEBI:33019"/>
        <dbReference type="ChEBI" id="CHEBI:78442"/>
        <dbReference type="ChEBI" id="CHEBI:78516"/>
        <dbReference type="ChEBI" id="CHEBI:456215"/>
        <dbReference type="EC" id="6.1.1.23"/>
    </reaction>
</comment>
<dbReference type="AlphaFoldDB" id="A0A6J4MJL5"/>
<accession>A0A6J4MJL5</accession>
<comment type="similarity">
    <text evidence="1 7">Belongs to the class-II aminoacyl-tRNA synthetase family. Type 1 subfamily.</text>
</comment>
<keyword evidence="4 7" id="KW-0067">ATP-binding</keyword>
<evidence type="ECO:0000256" key="3">
    <source>
        <dbReference type="ARBA" id="ARBA00022741"/>
    </source>
</evidence>
<dbReference type="InterPro" id="IPR047089">
    <property type="entry name" value="Asp-tRNA-ligase_1_N"/>
</dbReference>
<comment type="subunit">
    <text evidence="7">Homodimer.</text>
</comment>
<name>A0A6J4MJL5_9BACT</name>
<sequence length="625" mass="68813">MTDHFATAFRTSAAGSLRAAHIGGAATLAGWVHRRRDLGGLVFLDLRDREGIVQVSFDPSWTPEEVLAEARRLGPEDVVQVEGTIHPRIEGQANADMATGEVELRGTALRIITRAEPLPIQVYRAPSDELAAEDLRLRYRYLDLRRPELQDNFAVRHRAAHATRTYLGGQGFLEIETPMLTKPTPEGARDFVVPSRMHPGEFYALPQSPQIYKQLLMVSGYDRYFQIARCLRDEDLRADRQLEFTQIDAEMAFVDEEDVFRTGEGLMAAVFRDVLGVDLAVPFPRMTFMEALARYGTDKPDLRFDLPVLDVTEALAGADFRLFQAIGGGPQRIRGIRVPGGARLSRKELDELQEVAKRGGAAGALWVKRGDEGMSGQFAKALAGAVLESFLGASGMEAGDLFVAVVGHFRSAPDFASASDEAIAAPLEGAVDELRRHLARKMELVDESKYAWLWVTEFPLFDWDADHGRLVYAHNPFSMPHPDDLPVFLEAAKDGAPTGAEARALYARGLRSRAYDAVCNGAEMASGSVRIHIPELQRSVFAAMGIGDEEAEAKFGFLLEAYRFGAPPHAGFAFGFDRLVMLLAGVTSIRDVVAFPKTTSARALFEGAPVKLGEDQLREANIRVR</sequence>
<keyword evidence="2 7" id="KW-0436">Ligase</keyword>
<proteinExistence type="inferred from homology"/>
<dbReference type="InterPro" id="IPR004524">
    <property type="entry name" value="Asp-tRNA-ligase_1"/>
</dbReference>
<evidence type="ECO:0000256" key="5">
    <source>
        <dbReference type="ARBA" id="ARBA00022917"/>
    </source>
</evidence>
<feature type="domain" description="Aminoacyl-transfer RNA synthetases class-II family profile" evidence="8">
    <location>
        <begin position="153"/>
        <end position="596"/>
    </location>
</feature>
<dbReference type="PROSITE" id="PS50862">
    <property type="entry name" value="AA_TRNA_LIGASE_II"/>
    <property type="match status" value="1"/>
</dbReference>
<dbReference type="SUPFAM" id="SSF50249">
    <property type="entry name" value="Nucleic acid-binding proteins"/>
    <property type="match status" value="1"/>
</dbReference>
<protein>
    <recommendedName>
        <fullName evidence="7">Aspartate--tRNA(Asp/Asn) ligase</fullName>
        <ecNumber evidence="7">6.1.1.23</ecNumber>
    </recommendedName>
    <alternativeName>
        <fullName evidence="7">Aspartyl-tRNA synthetase</fullName>
        <shortName evidence="7">AspRS</shortName>
    </alternativeName>
    <alternativeName>
        <fullName evidence="7">Non-discriminating aspartyl-tRNA synthetase</fullName>
        <shortName evidence="7">ND-AspRS</shortName>
    </alternativeName>
</protein>
<feature type="binding site" evidence="7">
    <location>
        <position position="186"/>
    </location>
    <ligand>
        <name>L-aspartate</name>
        <dbReference type="ChEBI" id="CHEBI:29991"/>
    </ligand>
</feature>
<dbReference type="InterPro" id="IPR006195">
    <property type="entry name" value="aa-tRNA-synth_II"/>
</dbReference>
<comment type="subcellular location">
    <subcellularLocation>
        <location evidence="7">Cytoplasm</location>
    </subcellularLocation>
</comment>
<feature type="binding site" evidence="7">
    <location>
        <position position="523"/>
    </location>
    <ligand>
        <name>ATP</name>
        <dbReference type="ChEBI" id="CHEBI:30616"/>
    </ligand>
</feature>
<dbReference type="GO" id="GO:0004815">
    <property type="term" value="F:aspartate-tRNA ligase activity"/>
    <property type="evidence" value="ECO:0007669"/>
    <property type="project" value="UniProtKB-UniRule"/>
</dbReference>
<reference evidence="9" key="1">
    <citation type="submission" date="2020-02" db="EMBL/GenBank/DDBJ databases">
        <authorList>
            <person name="Meier V. D."/>
        </authorList>
    </citation>
    <scope>NUCLEOTIDE SEQUENCE</scope>
    <source>
        <strain evidence="9">AVDCRST_MAG68</strain>
    </source>
</reference>
<keyword evidence="7" id="KW-0963">Cytoplasm</keyword>
<evidence type="ECO:0000313" key="9">
    <source>
        <dbReference type="EMBL" id="CAA9361143.1"/>
    </source>
</evidence>
<dbReference type="SUPFAM" id="SSF55681">
    <property type="entry name" value="Class II aaRS and biotin synthetases"/>
    <property type="match status" value="1"/>
</dbReference>
<keyword evidence="3 7" id="KW-0547">Nucleotide-binding</keyword>
<feature type="binding site" evidence="7">
    <location>
        <position position="232"/>
    </location>
    <ligand>
        <name>L-aspartate</name>
        <dbReference type="ChEBI" id="CHEBI:29991"/>
    </ligand>
</feature>
<dbReference type="CDD" id="cd04317">
    <property type="entry name" value="EcAspRS_like_N"/>
    <property type="match status" value="1"/>
</dbReference>
<dbReference type="InterPro" id="IPR012340">
    <property type="entry name" value="NA-bd_OB-fold"/>
</dbReference>
<dbReference type="NCBIfam" id="NF001750">
    <property type="entry name" value="PRK00476.1"/>
    <property type="match status" value="1"/>
</dbReference>
<dbReference type="Pfam" id="PF00152">
    <property type="entry name" value="tRNA-synt_2"/>
    <property type="match status" value="1"/>
</dbReference>
<dbReference type="Pfam" id="PF02938">
    <property type="entry name" value="GAD"/>
    <property type="match status" value="1"/>
</dbReference>
<dbReference type="PANTHER" id="PTHR22594">
    <property type="entry name" value="ASPARTYL/LYSYL-TRNA SYNTHETASE"/>
    <property type="match status" value="1"/>
</dbReference>
<dbReference type="Gene3D" id="2.40.50.140">
    <property type="entry name" value="Nucleic acid-binding proteins"/>
    <property type="match status" value="1"/>
</dbReference>
<dbReference type="Gene3D" id="3.30.1360.30">
    <property type="entry name" value="GAD-like domain"/>
    <property type="match status" value="1"/>
</dbReference>
<dbReference type="HAMAP" id="MF_00044">
    <property type="entry name" value="Asp_tRNA_synth_type1"/>
    <property type="match status" value="1"/>
</dbReference>
<feature type="site" description="Important for tRNA non-discrimination" evidence="7">
    <location>
        <position position="91"/>
    </location>
</feature>
<dbReference type="EC" id="6.1.1.23" evidence="7"/>
<evidence type="ECO:0000256" key="4">
    <source>
        <dbReference type="ARBA" id="ARBA00022840"/>
    </source>
</evidence>
<evidence type="ECO:0000256" key="7">
    <source>
        <dbReference type="HAMAP-Rule" id="MF_00044"/>
    </source>
</evidence>
<feature type="binding site" evidence="7">
    <location>
        <begin position="232"/>
        <end position="234"/>
    </location>
    <ligand>
        <name>ATP</name>
        <dbReference type="ChEBI" id="CHEBI:30616"/>
    </ligand>
</feature>
<evidence type="ECO:0000256" key="1">
    <source>
        <dbReference type="ARBA" id="ARBA00006303"/>
    </source>
</evidence>
<organism evidence="9">
    <name type="scientific">uncultured Gemmatimonadota bacterium</name>
    <dbReference type="NCBI Taxonomy" id="203437"/>
    <lineage>
        <taxon>Bacteria</taxon>
        <taxon>Pseudomonadati</taxon>
        <taxon>Gemmatimonadota</taxon>
        <taxon>environmental samples</taxon>
    </lineage>
</organism>
<evidence type="ECO:0000256" key="2">
    <source>
        <dbReference type="ARBA" id="ARBA00022598"/>
    </source>
</evidence>
<dbReference type="CDD" id="cd00777">
    <property type="entry name" value="AspRS_core"/>
    <property type="match status" value="1"/>
</dbReference>
<dbReference type="InterPro" id="IPR045864">
    <property type="entry name" value="aa-tRNA-synth_II/BPL/LPL"/>
</dbReference>
<dbReference type="NCBIfam" id="TIGR00459">
    <property type="entry name" value="aspS_bact"/>
    <property type="match status" value="1"/>
</dbReference>
<comment type="function">
    <text evidence="7">Aspartyl-tRNA synthetase with relaxed tRNA specificity since it is able to aspartylate not only its cognate tRNA(Asp) but also tRNA(Asn). Reaction proceeds in two steps: L-aspartate is first activated by ATP to form Asp-AMP and then transferred to the acceptor end of tRNA(Asp/Asn).</text>
</comment>
<evidence type="ECO:0000256" key="6">
    <source>
        <dbReference type="ARBA" id="ARBA00023146"/>
    </source>
</evidence>
<dbReference type="InterPro" id="IPR029351">
    <property type="entry name" value="GAD_dom"/>
</dbReference>
<dbReference type="GO" id="GO:0005524">
    <property type="term" value="F:ATP binding"/>
    <property type="evidence" value="ECO:0007669"/>
    <property type="project" value="UniProtKB-UniRule"/>
</dbReference>
<dbReference type="InterPro" id="IPR002312">
    <property type="entry name" value="Asp/Asn-tRNA-synth_IIb"/>
</dbReference>
<feature type="binding site" evidence="7">
    <location>
        <position position="241"/>
    </location>
    <ligand>
        <name>ATP</name>
        <dbReference type="ChEBI" id="CHEBI:30616"/>
    </ligand>
</feature>
<evidence type="ECO:0000259" key="8">
    <source>
        <dbReference type="PROSITE" id="PS50862"/>
    </source>
</evidence>
<feature type="region of interest" description="Aspartate" evidence="7">
    <location>
        <begin position="210"/>
        <end position="213"/>
    </location>
</feature>
<dbReference type="GO" id="GO:0050560">
    <property type="term" value="F:aspartate-tRNA(Asn) ligase activity"/>
    <property type="evidence" value="ECO:0007669"/>
    <property type="project" value="UniProtKB-EC"/>
</dbReference>
<dbReference type="Gene3D" id="3.30.930.10">
    <property type="entry name" value="Bira Bifunctional Protein, Domain 2"/>
    <property type="match status" value="1"/>
</dbReference>
<dbReference type="GO" id="GO:0006422">
    <property type="term" value="P:aspartyl-tRNA aminoacylation"/>
    <property type="evidence" value="ECO:0007669"/>
    <property type="project" value="UniProtKB-UniRule"/>
</dbReference>
<feature type="binding site" evidence="7">
    <location>
        <position position="474"/>
    </location>
    <ligand>
        <name>L-aspartate</name>
        <dbReference type="ChEBI" id="CHEBI:29991"/>
    </ligand>
</feature>
<dbReference type="PRINTS" id="PR01042">
    <property type="entry name" value="TRNASYNTHASP"/>
</dbReference>